<feature type="region of interest" description="Disordered" evidence="10">
    <location>
        <begin position="1"/>
        <end position="45"/>
    </location>
</feature>
<keyword evidence="2 9" id="KW-0820">tRNA-binding</keyword>
<feature type="binding site" evidence="9">
    <location>
        <begin position="251"/>
        <end position="253"/>
    </location>
    <ligand>
        <name>S-adenosyl-L-methionine</name>
        <dbReference type="ChEBI" id="CHEBI:59789"/>
    </ligand>
</feature>
<feature type="active site" evidence="9">
    <location>
        <position position="176"/>
    </location>
</feature>
<keyword evidence="4 9" id="KW-0808">Transferase</keyword>
<comment type="catalytic activity">
    <reaction evidence="1 9">
        <text>guanosine(46) in tRNA + S-adenosyl-L-methionine = N(7)-methylguanosine(46) in tRNA + S-adenosyl-L-homocysteine</text>
        <dbReference type="Rhea" id="RHEA:42708"/>
        <dbReference type="Rhea" id="RHEA-COMP:10188"/>
        <dbReference type="Rhea" id="RHEA-COMP:10189"/>
        <dbReference type="ChEBI" id="CHEBI:57856"/>
        <dbReference type="ChEBI" id="CHEBI:59789"/>
        <dbReference type="ChEBI" id="CHEBI:74269"/>
        <dbReference type="ChEBI" id="CHEBI:74480"/>
        <dbReference type="EC" id="2.1.1.33"/>
    </reaction>
</comment>
<dbReference type="NCBIfam" id="TIGR00091">
    <property type="entry name" value="tRNA (guanosine(46)-N7)-methyltransferase TrmB"/>
    <property type="match status" value="1"/>
</dbReference>
<evidence type="ECO:0000256" key="3">
    <source>
        <dbReference type="ARBA" id="ARBA00022603"/>
    </source>
</evidence>
<evidence type="ECO:0000313" key="11">
    <source>
        <dbReference type="EMBL" id="CAL5228892.1"/>
    </source>
</evidence>
<feature type="region of interest" description="Disordered" evidence="10">
    <location>
        <begin position="59"/>
        <end position="88"/>
    </location>
</feature>
<feature type="compositionally biased region" description="Polar residues" evidence="10">
    <location>
        <begin position="78"/>
        <end position="88"/>
    </location>
</feature>
<feature type="binding site" evidence="9">
    <location>
        <position position="173"/>
    </location>
    <ligand>
        <name>S-adenosyl-L-methionine</name>
        <dbReference type="ChEBI" id="CHEBI:59789"/>
    </ligand>
</feature>
<evidence type="ECO:0000256" key="10">
    <source>
        <dbReference type="SAM" id="MobiDB-lite"/>
    </source>
</evidence>
<protein>
    <recommendedName>
        <fullName evidence="9">tRNA (guanine-N(7)-)-methyltransferase</fullName>
        <ecNumber evidence="9">2.1.1.33</ecNumber>
    </recommendedName>
    <alternativeName>
        <fullName evidence="9">tRNA (guanine(46)-N(7))-methyltransferase</fullName>
    </alternativeName>
    <alternativeName>
        <fullName evidence="9">tRNA(m7G46)-methyltransferase</fullName>
    </alternativeName>
</protein>
<keyword evidence="7 9" id="KW-0694">RNA-binding</keyword>
<dbReference type="SUPFAM" id="SSF53335">
    <property type="entry name" value="S-adenosyl-L-methionine-dependent methyltransferases"/>
    <property type="match status" value="1"/>
</dbReference>
<evidence type="ECO:0000256" key="7">
    <source>
        <dbReference type="ARBA" id="ARBA00022884"/>
    </source>
</evidence>
<dbReference type="EC" id="2.1.1.33" evidence="9"/>
<gene>
    <name evidence="11" type="primary">g12108</name>
    <name evidence="11" type="ORF">VP750_LOCUS10798</name>
</gene>
<proteinExistence type="inferred from homology"/>
<evidence type="ECO:0000313" key="12">
    <source>
        <dbReference type="Proteomes" id="UP001497392"/>
    </source>
</evidence>
<dbReference type="Gene3D" id="3.40.50.150">
    <property type="entry name" value="Vaccinia Virus protein VP39"/>
    <property type="match status" value="1"/>
</dbReference>
<evidence type="ECO:0000256" key="6">
    <source>
        <dbReference type="ARBA" id="ARBA00022694"/>
    </source>
</evidence>
<sequence length="284" mass="32399">MVDAVENALQPHDKEMRQHPRKRMYRARAHSNPLNDSNFDVPAHPDDYDWSRHYPAFFSRDAPEGTGSQQQEPEDPSETGTPSAQQQQAAVRFADVGCGFGGLLVKLAPLYPDTLMLGMELRDKVSEYVRERILALRDQHSPQYSNIACLRTNAQKHLVNYFRKGQLTKLFFLFPDPHFKAGTHRRRIISRAQLADYAYLLAPGGMLYTITDVPELGKWMREKSDAHPLFQRMSDEELATDPAACLLDKATEEGQKVARNSGLTMRSVYRRLESPVSLRSQPRQ</sequence>
<evidence type="ECO:0000256" key="5">
    <source>
        <dbReference type="ARBA" id="ARBA00022691"/>
    </source>
</evidence>
<dbReference type="EMBL" id="CAXHTA020000019">
    <property type="protein sequence ID" value="CAL5228892.1"/>
    <property type="molecule type" value="Genomic_DNA"/>
</dbReference>
<comment type="subcellular location">
    <subcellularLocation>
        <location evidence="9">Nucleus</location>
    </subcellularLocation>
</comment>
<comment type="pathway">
    <text evidence="9">tRNA modification; N(7)-methylguanine-tRNA biosynthesis.</text>
</comment>
<keyword evidence="5 9" id="KW-0949">S-adenosyl-L-methionine</keyword>
<dbReference type="PANTHER" id="PTHR23417:SF16">
    <property type="entry name" value="TRNA (GUANINE-N(7)-)-METHYLTRANSFERASE"/>
    <property type="match status" value="1"/>
</dbReference>
<feature type="binding site" evidence="9">
    <location>
        <position position="97"/>
    </location>
    <ligand>
        <name>S-adenosyl-L-methionine</name>
        <dbReference type="ChEBI" id="CHEBI:59789"/>
    </ligand>
</feature>
<reference evidence="11 12" key="1">
    <citation type="submission" date="2024-06" db="EMBL/GenBank/DDBJ databases">
        <authorList>
            <person name="Kraege A."/>
            <person name="Thomma B."/>
        </authorList>
    </citation>
    <scope>NUCLEOTIDE SEQUENCE [LARGE SCALE GENOMIC DNA]</scope>
</reference>
<dbReference type="HAMAP" id="MF_03055">
    <property type="entry name" value="tRNA_methyltr_TrmB_euk"/>
    <property type="match status" value="1"/>
</dbReference>
<evidence type="ECO:0000256" key="8">
    <source>
        <dbReference type="ARBA" id="ARBA00023242"/>
    </source>
</evidence>
<dbReference type="PROSITE" id="PS51625">
    <property type="entry name" value="SAM_MT_TRMB"/>
    <property type="match status" value="1"/>
</dbReference>
<evidence type="ECO:0000256" key="4">
    <source>
        <dbReference type="ARBA" id="ARBA00022679"/>
    </source>
</evidence>
<name>A0ABP1GAP0_9CHLO</name>
<feature type="compositionally biased region" description="Basic residues" evidence="10">
    <location>
        <begin position="19"/>
        <end position="29"/>
    </location>
</feature>
<comment type="similarity">
    <text evidence="9">Belongs to the class I-like SAM-binding methyltransferase superfamily. TrmB family.</text>
</comment>
<organism evidence="11 12">
    <name type="scientific">Coccomyxa viridis</name>
    <dbReference type="NCBI Taxonomy" id="1274662"/>
    <lineage>
        <taxon>Eukaryota</taxon>
        <taxon>Viridiplantae</taxon>
        <taxon>Chlorophyta</taxon>
        <taxon>core chlorophytes</taxon>
        <taxon>Trebouxiophyceae</taxon>
        <taxon>Trebouxiophyceae incertae sedis</taxon>
        <taxon>Coccomyxaceae</taxon>
        <taxon>Coccomyxa</taxon>
    </lineage>
</organism>
<dbReference type="Pfam" id="PF02390">
    <property type="entry name" value="Methyltransf_4"/>
    <property type="match status" value="1"/>
</dbReference>
<accession>A0ABP1GAP0</accession>
<keyword evidence="12" id="KW-1185">Reference proteome</keyword>
<keyword evidence="8 9" id="KW-0539">Nucleus</keyword>
<dbReference type="InterPro" id="IPR003358">
    <property type="entry name" value="tRNA_(Gua-N-7)_MeTrfase_Trmb"/>
</dbReference>
<dbReference type="Proteomes" id="UP001497392">
    <property type="component" value="Unassembled WGS sequence"/>
</dbReference>
<keyword evidence="6 9" id="KW-0819">tRNA processing</keyword>
<evidence type="ECO:0000256" key="2">
    <source>
        <dbReference type="ARBA" id="ARBA00022555"/>
    </source>
</evidence>
<feature type="binding site" evidence="9">
    <location>
        <begin position="120"/>
        <end position="121"/>
    </location>
    <ligand>
        <name>S-adenosyl-L-methionine</name>
        <dbReference type="ChEBI" id="CHEBI:59789"/>
    </ligand>
</feature>
<keyword evidence="3 9" id="KW-0489">Methyltransferase</keyword>
<dbReference type="InterPro" id="IPR029063">
    <property type="entry name" value="SAM-dependent_MTases_sf"/>
</dbReference>
<dbReference type="InterPro" id="IPR025763">
    <property type="entry name" value="Trm8_euk"/>
</dbReference>
<evidence type="ECO:0000256" key="9">
    <source>
        <dbReference type="HAMAP-Rule" id="MF_03055"/>
    </source>
</evidence>
<feature type="binding site" evidence="9">
    <location>
        <begin position="153"/>
        <end position="154"/>
    </location>
    <ligand>
        <name>S-adenosyl-L-methionine</name>
        <dbReference type="ChEBI" id="CHEBI:59789"/>
    </ligand>
</feature>
<comment type="function">
    <text evidence="9">Catalyzes the formation of N(7)-methylguanine at position 46 (m7G46) in tRNA.</text>
</comment>
<dbReference type="PANTHER" id="PTHR23417">
    <property type="entry name" value="3-DEOXY-D-MANNO-OCTULOSONIC-ACID TRANSFERASE/TRNA GUANINE-N 7 - -METHYLTRANSFERASE"/>
    <property type="match status" value="1"/>
</dbReference>
<evidence type="ECO:0000256" key="1">
    <source>
        <dbReference type="ARBA" id="ARBA00000142"/>
    </source>
</evidence>
<comment type="caution">
    <text evidence="11">The sequence shown here is derived from an EMBL/GenBank/DDBJ whole genome shotgun (WGS) entry which is preliminary data.</text>
</comment>